<sequence>MWTSQEKTQCVAWFIDTKSDTQAQRNFRTQYGREPPSRPTLRAWHTSFMEKGNVLHKQWRSTICFRCQRCTWISDFGYEPRLHNQLSLVASTFFVKSVSPGKKKVILSHVNSLLLSSTVLKLLKSKDNLWTPCITKNKKDGNSPTRKVLL</sequence>
<evidence type="ECO:0000313" key="2">
    <source>
        <dbReference type="EMBL" id="GBM35614.1"/>
    </source>
</evidence>
<name>A0A4Y2F6D6_ARAVE</name>
<feature type="domain" description="DUF4817" evidence="1">
    <location>
        <begin position="3"/>
        <end position="54"/>
    </location>
</feature>
<dbReference type="Proteomes" id="UP000499080">
    <property type="component" value="Unassembled WGS sequence"/>
</dbReference>
<dbReference type="AlphaFoldDB" id="A0A4Y2F6D6"/>
<organism evidence="2 3">
    <name type="scientific">Araneus ventricosus</name>
    <name type="common">Orbweaver spider</name>
    <name type="synonym">Epeira ventricosa</name>
    <dbReference type="NCBI Taxonomy" id="182803"/>
    <lineage>
        <taxon>Eukaryota</taxon>
        <taxon>Metazoa</taxon>
        <taxon>Ecdysozoa</taxon>
        <taxon>Arthropoda</taxon>
        <taxon>Chelicerata</taxon>
        <taxon>Arachnida</taxon>
        <taxon>Araneae</taxon>
        <taxon>Araneomorphae</taxon>
        <taxon>Entelegynae</taxon>
        <taxon>Araneoidea</taxon>
        <taxon>Araneidae</taxon>
        <taxon>Araneus</taxon>
    </lineage>
</organism>
<comment type="caution">
    <text evidence="2">The sequence shown here is derived from an EMBL/GenBank/DDBJ whole genome shotgun (WGS) entry which is preliminary data.</text>
</comment>
<dbReference type="InterPro" id="IPR032135">
    <property type="entry name" value="DUF4817"/>
</dbReference>
<dbReference type="EMBL" id="BGPR01000788">
    <property type="protein sequence ID" value="GBM35614.1"/>
    <property type="molecule type" value="Genomic_DNA"/>
</dbReference>
<reference evidence="2 3" key="1">
    <citation type="journal article" date="2019" name="Sci. Rep.">
        <title>Orb-weaving spider Araneus ventricosus genome elucidates the spidroin gene catalogue.</title>
        <authorList>
            <person name="Kono N."/>
            <person name="Nakamura H."/>
            <person name="Ohtoshi R."/>
            <person name="Moran D.A.P."/>
            <person name="Shinohara A."/>
            <person name="Yoshida Y."/>
            <person name="Fujiwara M."/>
            <person name="Mori M."/>
            <person name="Tomita M."/>
            <person name="Arakawa K."/>
        </authorList>
    </citation>
    <scope>NUCLEOTIDE SEQUENCE [LARGE SCALE GENOMIC DNA]</scope>
</reference>
<protein>
    <recommendedName>
        <fullName evidence="1">DUF4817 domain-containing protein</fullName>
    </recommendedName>
</protein>
<proteinExistence type="predicted"/>
<keyword evidence="3" id="KW-1185">Reference proteome</keyword>
<dbReference type="Pfam" id="PF16087">
    <property type="entry name" value="DUF4817"/>
    <property type="match status" value="1"/>
</dbReference>
<accession>A0A4Y2F6D6</accession>
<gene>
    <name evidence="2" type="ORF">AVEN_121055_1</name>
</gene>
<evidence type="ECO:0000313" key="3">
    <source>
        <dbReference type="Proteomes" id="UP000499080"/>
    </source>
</evidence>
<evidence type="ECO:0000259" key="1">
    <source>
        <dbReference type="Pfam" id="PF16087"/>
    </source>
</evidence>